<evidence type="ECO:0000313" key="4">
    <source>
        <dbReference type="Proteomes" id="UP000251314"/>
    </source>
</evidence>
<proteinExistence type="predicted"/>
<evidence type="ECO:0000313" key="3">
    <source>
        <dbReference type="EMBL" id="RAW28996.1"/>
    </source>
</evidence>
<evidence type="ECO:0000256" key="2">
    <source>
        <dbReference type="SAM" id="SignalP"/>
    </source>
</evidence>
<feature type="region of interest" description="Disordered" evidence="1">
    <location>
        <begin position="101"/>
        <end position="156"/>
    </location>
</feature>
<accession>A0A329RZH7</accession>
<feature type="compositionally biased region" description="Basic and acidic residues" evidence="1">
    <location>
        <begin position="135"/>
        <end position="145"/>
    </location>
</feature>
<gene>
    <name evidence="3" type="ORF">PC110_g14636</name>
</gene>
<feature type="signal peptide" evidence="2">
    <location>
        <begin position="1"/>
        <end position="17"/>
    </location>
</feature>
<dbReference type="Proteomes" id="UP000251314">
    <property type="component" value="Unassembled WGS sequence"/>
</dbReference>
<feature type="compositionally biased region" description="Basic residues" evidence="1">
    <location>
        <begin position="123"/>
        <end position="134"/>
    </location>
</feature>
<dbReference type="EMBL" id="MJFZ01000455">
    <property type="protein sequence ID" value="RAW28996.1"/>
    <property type="molecule type" value="Genomic_DNA"/>
</dbReference>
<dbReference type="VEuPathDB" id="FungiDB:PC110_g14636"/>
<sequence length="156" mass="17410">MHQTVLNMARCMLFASGLPLYFWGDGVEHSAQRGGRCSVWQPVNGFPGAREEYVEATRSSRNVETLHSKQNAQLQAQLEREDSELRCSVVDCEEVVKRKEQVGNSPTISVEPAILTEKGSPTKSRKRSTKKITKTKKEGQEDTKGSGRRRCGNGRS</sequence>
<comment type="caution">
    <text evidence="3">The sequence shown here is derived from an EMBL/GenBank/DDBJ whole genome shotgun (WGS) entry which is preliminary data.</text>
</comment>
<reference evidence="3 4" key="1">
    <citation type="submission" date="2018-01" db="EMBL/GenBank/DDBJ databases">
        <title>Draft genome of the strawberry crown rot pathogen Phytophthora cactorum.</title>
        <authorList>
            <person name="Armitage A.D."/>
            <person name="Lysoe E."/>
            <person name="Nellist C.F."/>
            <person name="Harrison R.J."/>
            <person name="Brurberg M.B."/>
        </authorList>
    </citation>
    <scope>NUCLEOTIDE SEQUENCE [LARGE SCALE GENOMIC DNA]</scope>
    <source>
        <strain evidence="3 4">10300</strain>
    </source>
</reference>
<evidence type="ECO:0000256" key="1">
    <source>
        <dbReference type="SAM" id="MobiDB-lite"/>
    </source>
</evidence>
<protein>
    <submittedName>
        <fullName evidence="3">Uncharacterized protein</fullName>
    </submittedName>
</protein>
<dbReference type="AlphaFoldDB" id="A0A329RZH7"/>
<keyword evidence="4" id="KW-1185">Reference proteome</keyword>
<feature type="compositionally biased region" description="Basic residues" evidence="1">
    <location>
        <begin position="146"/>
        <end position="156"/>
    </location>
</feature>
<keyword evidence="2" id="KW-0732">Signal</keyword>
<name>A0A329RZH7_9STRA</name>
<organism evidence="3 4">
    <name type="scientific">Phytophthora cactorum</name>
    <dbReference type="NCBI Taxonomy" id="29920"/>
    <lineage>
        <taxon>Eukaryota</taxon>
        <taxon>Sar</taxon>
        <taxon>Stramenopiles</taxon>
        <taxon>Oomycota</taxon>
        <taxon>Peronosporomycetes</taxon>
        <taxon>Peronosporales</taxon>
        <taxon>Peronosporaceae</taxon>
        <taxon>Phytophthora</taxon>
    </lineage>
</organism>
<feature type="chain" id="PRO_5016391116" evidence="2">
    <location>
        <begin position="18"/>
        <end position="156"/>
    </location>
</feature>